<accession>A0A6I2MBL6</accession>
<dbReference type="EMBL" id="WKKF01000002">
    <property type="protein sequence ID" value="MRX54744.1"/>
    <property type="molecule type" value="Genomic_DNA"/>
</dbReference>
<dbReference type="PIRSF" id="PIRSF003180">
    <property type="entry name" value="DiGMPpdiest_YuxH"/>
    <property type="match status" value="1"/>
</dbReference>
<evidence type="ECO:0000259" key="1">
    <source>
        <dbReference type="PROSITE" id="PS50883"/>
    </source>
</evidence>
<name>A0A6I2MBL6_9BACI</name>
<dbReference type="RefSeq" id="WP_070876086.1">
    <property type="nucleotide sequence ID" value="NZ_CAJGAA010000002.1"/>
</dbReference>
<feature type="domain" description="EAL" evidence="1">
    <location>
        <begin position="1"/>
        <end position="208"/>
    </location>
</feature>
<comment type="caution">
    <text evidence="3">The sequence shown here is derived from an EMBL/GenBank/DDBJ whole genome shotgun (WGS) entry which is preliminary data.</text>
</comment>
<organism evidence="3 4">
    <name type="scientific">Metabacillus idriensis</name>
    <dbReference type="NCBI Taxonomy" id="324768"/>
    <lineage>
        <taxon>Bacteria</taxon>
        <taxon>Bacillati</taxon>
        <taxon>Bacillota</taxon>
        <taxon>Bacilli</taxon>
        <taxon>Bacillales</taxon>
        <taxon>Bacillaceae</taxon>
        <taxon>Metabacillus</taxon>
    </lineage>
</organism>
<dbReference type="InterPro" id="IPR001633">
    <property type="entry name" value="EAL_dom"/>
</dbReference>
<keyword evidence="4" id="KW-1185">Reference proteome</keyword>
<dbReference type="SMART" id="SM00052">
    <property type="entry name" value="EAL"/>
    <property type="match status" value="1"/>
</dbReference>
<proteinExistence type="predicted"/>
<dbReference type="PANTHER" id="PTHR33525">
    <property type="match status" value="1"/>
</dbReference>
<dbReference type="InterPro" id="IPR013976">
    <property type="entry name" value="HDOD"/>
</dbReference>
<dbReference type="PANTHER" id="PTHR33525:SF4">
    <property type="entry name" value="CYCLIC DI-GMP PHOSPHODIESTERASE CDGJ"/>
    <property type="match status" value="1"/>
</dbReference>
<dbReference type="PROSITE" id="PS50883">
    <property type="entry name" value="EAL"/>
    <property type="match status" value="1"/>
</dbReference>
<dbReference type="InterPro" id="IPR052340">
    <property type="entry name" value="RNase_Y/CdgJ"/>
</dbReference>
<dbReference type="InterPro" id="IPR035919">
    <property type="entry name" value="EAL_sf"/>
</dbReference>
<dbReference type="AlphaFoldDB" id="A0A6I2MBL6"/>
<dbReference type="SUPFAM" id="SSF141868">
    <property type="entry name" value="EAL domain-like"/>
    <property type="match status" value="1"/>
</dbReference>
<sequence>MKVFVARQPIFDRKGKSVAYELLYRNGNSSNAFPNIDGDEATADVIINSFINIGLEELAQGKRCFINFTESLLKMNLPSYFNPSSIVVEILEDVPITEELIEICAELKKLGYTIALDDFNLQQNYFLLPKLLKHIDIIKVDFLQTQVQKRKQIMNRYKHYGVSFLAEKVETQEEYQLALRDGYDYFQGYFFSKPVVLSSYDIPVYIHGYLQILHELSKTEPDIDKISEQIEQDLSLSYKLLKLINSPAFRPRNKIKSIKQAIVLLGLNEIKKWIYILSIKNLNLKNDPIQEEVIRLSLMRAKLCEKLSIKIGRKEPSLYLLTGMFSLVDALLHRNLDDVLNELPLSDEIREALSGKENDIRKVFKWAIEIEKSNWHTQDLPLKPEEIQECYMEAILWSNHLLNGEEIAQTS</sequence>
<feature type="domain" description="HDOD" evidence="2">
    <location>
        <begin position="202"/>
        <end position="391"/>
    </location>
</feature>
<dbReference type="Gene3D" id="1.10.3210.10">
    <property type="entry name" value="Hypothetical protein af1432"/>
    <property type="match status" value="1"/>
</dbReference>
<dbReference type="Gene3D" id="3.20.20.450">
    <property type="entry name" value="EAL domain"/>
    <property type="match status" value="1"/>
</dbReference>
<dbReference type="PROSITE" id="PS51833">
    <property type="entry name" value="HDOD"/>
    <property type="match status" value="1"/>
</dbReference>
<evidence type="ECO:0000313" key="3">
    <source>
        <dbReference type="EMBL" id="MRX54744.1"/>
    </source>
</evidence>
<dbReference type="Pfam" id="PF00563">
    <property type="entry name" value="EAL"/>
    <property type="match status" value="1"/>
</dbReference>
<dbReference type="Pfam" id="PF08668">
    <property type="entry name" value="HDOD"/>
    <property type="match status" value="1"/>
</dbReference>
<protein>
    <submittedName>
        <fullName evidence="3">HDOD domain-containing protein</fullName>
    </submittedName>
</protein>
<reference evidence="3 4" key="1">
    <citation type="submission" date="2019-11" db="EMBL/GenBank/DDBJ databases">
        <title>Bacillus idriensis genome.</title>
        <authorList>
            <person name="Konopka E.N."/>
            <person name="Newman J.D."/>
        </authorList>
    </citation>
    <scope>NUCLEOTIDE SEQUENCE [LARGE SCALE GENOMIC DNA]</scope>
    <source>
        <strain evidence="3 4">DSM 19097</strain>
    </source>
</reference>
<dbReference type="SUPFAM" id="SSF109604">
    <property type="entry name" value="HD-domain/PDEase-like"/>
    <property type="match status" value="1"/>
</dbReference>
<evidence type="ECO:0000259" key="2">
    <source>
        <dbReference type="PROSITE" id="PS51833"/>
    </source>
</evidence>
<dbReference type="Proteomes" id="UP000441585">
    <property type="component" value="Unassembled WGS sequence"/>
</dbReference>
<dbReference type="InterPro" id="IPR014408">
    <property type="entry name" value="dGMP_Pdiesterase_EAL/HD-GYP"/>
</dbReference>
<evidence type="ECO:0000313" key="4">
    <source>
        <dbReference type="Proteomes" id="UP000441585"/>
    </source>
</evidence>
<gene>
    <name evidence="3" type="ORF">GJU41_12245</name>
</gene>